<dbReference type="PANTHER" id="PTHR44186">
    <property type="match status" value="1"/>
</dbReference>
<dbReference type="AlphaFoldDB" id="A0A2D3WH35"/>
<protein>
    <recommendedName>
        <fullName evidence="6">Tetratricopeptide repeat protein</fullName>
    </recommendedName>
</protein>
<evidence type="ECO:0000256" key="3">
    <source>
        <dbReference type="PROSITE-ProRule" id="PRU00339"/>
    </source>
</evidence>
<dbReference type="SUPFAM" id="SSF48452">
    <property type="entry name" value="TPR-like"/>
    <property type="match status" value="1"/>
</dbReference>
<organism evidence="4 5">
    <name type="scientific">Sulfurospirillum cavolei</name>
    <dbReference type="NCBI Taxonomy" id="366522"/>
    <lineage>
        <taxon>Bacteria</taxon>
        <taxon>Pseudomonadati</taxon>
        <taxon>Campylobacterota</taxon>
        <taxon>Epsilonproteobacteria</taxon>
        <taxon>Campylobacterales</taxon>
        <taxon>Sulfurospirillaceae</taxon>
        <taxon>Sulfurospirillum</taxon>
    </lineage>
</organism>
<gene>
    <name evidence="4" type="ORF">CFH80_05080</name>
</gene>
<proteinExistence type="predicted"/>
<dbReference type="InterPro" id="IPR019734">
    <property type="entry name" value="TPR_rpt"/>
</dbReference>
<keyword evidence="2 3" id="KW-0802">TPR repeat</keyword>
<dbReference type="PROSITE" id="PS50005">
    <property type="entry name" value="TPR"/>
    <property type="match status" value="1"/>
</dbReference>
<evidence type="ECO:0000313" key="4">
    <source>
        <dbReference type="EMBL" id="DAB36399.1"/>
    </source>
</evidence>
<reference evidence="4 5" key="1">
    <citation type="journal article" date="2017" name="Front. Microbiol.">
        <title>Comparative Genomic Analysis of the Class Epsilonproteobacteria and Proposed Reclassification to Epsilonbacteraeota (phyl. nov.).</title>
        <authorList>
            <person name="Waite D.W."/>
            <person name="Vanwonterghem I."/>
            <person name="Rinke C."/>
            <person name="Parks D.H."/>
            <person name="Zhang Y."/>
            <person name="Takai K."/>
            <person name="Sievert S.M."/>
            <person name="Simon J."/>
            <person name="Campbell B.J."/>
            <person name="Hanson T.E."/>
            <person name="Woyke T."/>
            <person name="Klotz M.G."/>
            <person name="Hugenholtz P."/>
        </authorList>
    </citation>
    <scope>NUCLEOTIDE SEQUENCE [LARGE SCALE GENOMIC DNA]</scope>
    <source>
        <strain evidence="4">UBA11420</strain>
    </source>
</reference>
<dbReference type="RefSeq" id="WP_060825380.1">
    <property type="nucleotide sequence ID" value="NZ_AP014724.1"/>
</dbReference>
<name>A0A2D3WH35_9BACT</name>
<evidence type="ECO:0008006" key="6">
    <source>
        <dbReference type="Google" id="ProtNLM"/>
    </source>
</evidence>
<accession>A0A2D3WH35</accession>
<sequence>MWRILGVIAWCFSLAYAQTHSVCETERIDSQSAKAKIEKILIEEPSNTVCMLQLANIYLKRGQIARGFELLVDAYTIDPHHVENSQIATVLPFALKVTNLKQQAAKSNDKRIWNELGDGYFEMGIFSEAALMYKKSLAVDGMQHMIRLKLALALQKNTQIYSALEAVQKVLNAEPDHLFANYYMGKFLAYDMKNRDEARVFFRRAKESLIAQQKEFDYLEYTNLLSDITQELEK</sequence>
<feature type="repeat" description="TPR" evidence="3">
    <location>
        <begin position="110"/>
        <end position="143"/>
    </location>
</feature>
<evidence type="ECO:0000256" key="1">
    <source>
        <dbReference type="ARBA" id="ARBA00022737"/>
    </source>
</evidence>
<dbReference type="PANTHER" id="PTHR44186:SF1">
    <property type="entry name" value="BARDET-BIEDL SYNDROME 4 PROTEIN"/>
    <property type="match status" value="1"/>
</dbReference>
<dbReference type="InterPro" id="IPR011990">
    <property type="entry name" value="TPR-like_helical_dom_sf"/>
</dbReference>
<evidence type="ECO:0000256" key="2">
    <source>
        <dbReference type="ARBA" id="ARBA00022803"/>
    </source>
</evidence>
<dbReference type="EMBL" id="DLUG01000138">
    <property type="protein sequence ID" value="DAB36399.1"/>
    <property type="molecule type" value="Genomic_DNA"/>
</dbReference>
<dbReference type="SMART" id="SM00028">
    <property type="entry name" value="TPR"/>
    <property type="match status" value="3"/>
</dbReference>
<evidence type="ECO:0000313" key="5">
    <source>
        <dbReference type="Proteomes" id="UP000231638"/>
    </source>
</evidence>
<dbReference type="Proteomes" id="UP000231638">
    <property type="component" value="Unassembled WGS sequence"/>
</dbReference>
<keyword evidence="1" id="KW-0677">Repeat</keyword>
<dbReference type="Gene3D" id="1.25.40.10">
    <property type="entry name" value="Tetratricopeptide repeat domain"/>
    <property type="match status" value="1"/>
</dbReference>
<dbReference type="STRING" id="366522.GCA_001548055_00611"/>
<comment type="caution">
    <text evidence="4">The sequence shown here is derived from an EMBL/GenBank/DDBJ whole genome shotgun (WGS) entry which is preliminary data.</text>
</comment>